<dbReference type="SUPFAM" id="SSF46785">
    <property type="entry name" value="Winged helix' DNA-binding domain"/>
    <property type="match status" value="1"/>
</dbReference>
<dbReference type="RefSeq" id="WP_003821897.1">
    <property type="nucleotide sequence ID" value="NZ_CP082861.1"/>
</dbReference>
<dbReference type="KEGG" id="ecor:SAMEA4412678_1786"/>
<protein>
    <submittedName>
        <fullName evidence="2">DNA segregation ATPase FtsK/SpoIIIE and related proteins</fullName>
    </submittedName>
</protein>
<dbReference type="InterPro" id="IPR036390">
    <property type="entry name" value="WH_DNA-bd_sf"/>
</dbReference>
<evidence type="ECO:0000313" key="3">
    <source>
        <dbReference type="Proteomes" id="UP000215465"/>
    </source>
</evidence>
<evidence type="ECO:0000313" key="2">
    <source>
        <dbReference type="EMBL" id="SNW10147.1"/>
    </source>
</evidence>
<dbReference type="Gene3D" id="1.10.10.10">
    <property type="entry name" value="Winged helix-like DNA-binding domain superfamily/Winged helix DNA-binding domain"/>
    <property type="match status" value="1"/>
</dbReference>
<feature type="domain" description="FtsK gamma" evidence="1">
    <location>
        <begin position="3"/>
        <end position="69"/>
    </location>
</feature>
<sequence length="70" mass="7858">MSVKEQTKQAALEFIRLPENHSGITISKLQRALRIGYAEAASILDELEDEGVVSCTDIDFRRHLITKEAT</sequence>
<dbReference type="Pfam" id="PF09397">
    <property type="entry name" value="FtsK_gamma"/>
    <property type="match status" value="1"/>
</dbReference>
<accession>A0A8B4G5C6</accession>
<dbReference type="InterPro" id="IPR018541">
    <property type="entry name" value="Ftsk_gamma"/>
</dbReference>
<organism evidence="2 3">
    <name type="scientific">Eikenella corrodens</name>
    <dbReference type="NCBI Taxonomy" id="539"/>
    <lineage>
        <taxon>Bacteria</taxon>
        <taxon>Pseudomonadati</taxon>
        <taxon>Pseudomonadota</taxon>
        <taxon>Betaproteobacteria</taxon>
        <taxon>Neisseriales</taxon>
        <taxon>Neisseriaceae</taxon>
        <taxon>Eikenella</taxon>
    </lineage>
</organism>
<dbReference type="InterPro" id="IPR036388">
    <property type="entry name" value="WH-like_DNA-bd_sf"/>
</dbReference>
<proteinExistence type="predicted"/>
<dbReference type="GeneID" id="60770684"/>
<dbReference type="SMART" id="SM00843">
    <property type="entry name" value="Ftsk_gamma"/>
    <property type="match status" value="1"/>
</dbReference>
<dbReference type="AlphaFoldDB" id="A0A8B4G5C6"/>
<name>A0A8B4G5C6_EIKCO</name>
<dbReference type="EMBL" id="LT906482">
    <property type="protein sequence ID" value="SNW10147.1"/>
    <property type="molecule type" value="Genomic_DNA"/>
</dbReference>
<dbReference type="Proteomes" id="UP000215465">
    <property type="component" value="Chromosome 1"/>
</dbReference>
<evidence type="ECO:0000259" key="1">
    <source>
        <dbReference type="SMART" id="SM00843"/>
    </source>
</evidence>
<reference evidence="2 3" key="1">
    <citation type="submission" date="2017-06" db="EMBL/GenBank/DDBJ databases">
        <authorList>
            <consortium name="Pathogen Informatics"/>
        </authorList>
    </citation>
    <scope>NUCLEOTIDE SEQUENCE [LARGE SCALE GENOMIC DNA]</scope>
    <source>
        <strain evidence="2 3">NCTC10596</strain>
    </source>
</reference>
<gene>
    <name evidence="2" type="ORF">SAMEA4412678_01786</name>
</gene>